<proteinExistence type="predicted"/>
<accession>A0A0G0ZFP7</accession>
<dbReference type="AlphaFoldDB" id="A0A0G0ZFP7"/>
<dbReference type="InterPro" id="IPR012902">
    <property type="entry name" value="N_methyl_site"/>
</dbReference>
<reference evidence="2 3" key="1">
    <citation type="journal article" date="2015" name="Nature">
        <title>rRNA introns, odd ribosomes, and small enigmatic genomes across a large radiation of phyla.</title>
        <authorList>
            <person name="Brown C.T."/>
            <person name="Hug L.A."/>
            <person name="Thomas B.C."/>
            <person name="Sharon I."/>
            <person name="Castelle C.J."/>
            <person name="Singh A."/>
            <person name="Wilkins M.J."/>
            <person name="Williams K.H."/>
            <person name="Banfield J.F."/>
        </authorList>
    </citation>
    <scope>NUCLEOTIDE SEQUENCE [LARGE SCALE GENOMIC DNA]</scope>
</reference>
<dbReference type="Proteomes" id="UP000034036">
    <property type="component" value="Unassembled WGS sequence"/>
</dbReference>
<comment type="caution">
    <text evidence="2">The sequence shown here is derived from an EMBL/GenBank/DDBJ whole genome shotgun (WGS) entry which is preliminary data.</text>
</comment>
<dbReference type="Pfam" id="PF07963">
    <property type="entry name" value="N_methyl"/>
    <property type="match status" value="1"/>
</dbReference>
<keyword evidence="1" id="KW-0812">Transmembrane</keyword>
<name>A0A0G0ZFP7_9BACT</name>
<gene>
    <name evidence="2" type="ORF">UV11_C0015G0011</name>
</gene>
<evidence type="ECO:0000256" key="1">
    <source>
        <dbReference type="SAM" id="Phobius"/>
    </source>
</evidence>
<evidence type="ECO:0000313" key="3">
    <source>
        <dbReference type="Proteomes" id="UP000034036"/>
    </source>
</evidence>
<dbReference type="STRING" id="1618659.UV11_C0015G0011"/>
<keyword evidence="1" id="KW-1133">Transmembrane helix</keyword>
<dbReference type="NCBIfam" id="TIGR02532">
    <property type="entry name" value="IV_pilin_GFxxxE"/>
    <property type="match status" value="1"/>
</dbReference>
<protein>
    <recommendedName>
        <fullName evidence="4">Prepilin-type N-terminal cleavage/methylation domain-containing protein</fullName>
    </recommendedName>
</protein>
<feature type="transmembrane region" description="Helical" evidence="1">
    <location>
        <begin position="6"/>
        <end position="30"/>
    </location>
</feature>
<organism evidence="2 3">
    <name type="scientific">Candidatus Giovannonibacteria bacterium GW2011_GWF2_42_19</name>
    <dbReference type="NCBI Taxonomy" id="1618659"/>
    <lineage>
        <taxon>Bacteria</taxon>
        <taxon>Candidatus Giovannoniibacteriota</taxon>
    </lineage>
</organism>
<evidence type="ECO:0000313" key="2">
    <source>
        <dbReference type="EMBL" id="KKS47504.1"/>
    </source>
</evidence>
<keyword evidence="1" id="KW-0472">Membrane</keyword>
<dbReference type="SUPFAM" id="SSF54523">
    <property type="entry name" value="Pili subunits"/>
    <property type="match status" value="1"/>
</dbReference>
<sequence length="201" mass="21850">MKSAKGFSIIELLITVFIISLISTVILAGYSRFSSRLALSRTAQEVALALRRAQTYSLAVKGFDLDGAGPASSLFRGWGVHFNPTLNSQRKFIMYADVPPSENKLYDGDNNCALGSECYEVLLIQTSSKITDLCAGLETAAADECGLTRVDVTFQRPNPSMTLKVNGTSNYSDIEIILSAPDGTKKQVVIWDTGRISIENI</sequence>
<evidence type="ECO:0008006" key="4">
    <source>
        <dbReference type="Google" id="ProtNLM"/>
    </source>
</evidence>
<dbReference type="EMBL" id="LCDF01000015">
    <property type="protein sequence ID" value="KKS47504.1"/>
    <property type="molecule type" value="Genomic_DNA"/>
</dbReference>
<dbReference type="InterPro" id="IPR045584">
    <property type="entry name" value="Pilin-like"/>
</dbReference>